<dbReference type="Ensembl" id="ENSNBRT00000014814.1">
    <property type="protein sequence ID" value="ENSNBRP00000014424.1"/>
    <property type="gene ID" value="ENSNBRG00000011152.1"/>
</dbReference>
<keyword evidence="2" id="KW-1185">Reference proteome</keyword>
<protein>
    <submittedName>
        <fullName evidence="1">Uncharacterized protein</fullName>
    </submittedName>
</protein>
<evidence type="ECO:0000313" key="2">
    <source>
        <dbReference type="Proteomes" id="UP000261580"/>
    </source>
</evidence>
<dbReference type="STRING" id="32507.ENSNBRP00000014424"/>
<name>A0A3Q4MMB3_NEOBR</name>
<dbReference type="Proteomes" id="UP000261580">
    <property type="component" value="Unassembled WGS sequence"/>
</dbReference>
<reference evidence="1" key="1">
    <citation type="submission" date="2025-08" db="UniProtKB">
        <authorList>
            <consortium name="Ensembl"/>
        </authorList>
    </citation>
    <scope>IDENTIFICATION</scope>
</reference>
<reference evidence="1" key="2">
    <citation type="submission" date="2025-09" db="UniProtKB">
        <authorList>
            <consortium name="Ensembl"/>
        </authorList>
    </citation>
    <scope>IDENTIFICATION</scope>
</reference>
<evidence type="ECO:0000313" key="1">
    <source>
        <dbReference type="Ensembl" id="ENSNBRP00000014424.1"/>
    </source>
</evidence>
<sequence length="86" mass="10031">VKSSGWEPCLTSHIQSLLRRFSTDLSLGRHLSLDRALAHHLNQCSYHLRLFRNWLISGHDPLEYLHGQPLAPYCPSSLRWLLPLRF</sequence>
<dbReference type="GeneTree" id="ENSGT01030000235224"/>
<organism evidence="1 2">
    <name type="scientific">Neolamprologus brichardi</name>
    <name type="common">Fairy cichlid</name>
    <name type="synonym">Lamprologus brichardi</name>
    <dbReference type="NCBI Taxonomy" id="32507"/>
    <lineage>
        <taxon>Eukaryota</taxon>
        <taxon>Metazoa</taxon>
        <taxon>Chordata</taxon>
        <taxon>Craniata</taxon>
        <taxon>Vertebrata</taxon>
        <taxon>Euteleostomi</taxon>
        <taxon>Actinopterygii</taxon>
        <taxon>Neopterygii</taxon>
        <taxon>Teleostei</taxon>
        <taxon>Neoteleostei</taxon>
        <taxon>Acanthomorphata</taxon>
        <taxon>Ovalentaria</taxon>
        <taxon>Cichlomorphae</taxon>
        <taxon>Cichliformes</taxon>
        <taxon>Cichlidae</taxon>
        <taxon>African cichlids</taxon>
        <taxon>Pseudocrenilabrinae</taxon>
        <taxon>Lamprologini</taxon>
        <taxon>Neolamprologus</taxon>
    </lineage>
</organism>
<accession>A0A3Q4MMB3</accession>
<dbReference type="AlphaFoldDB" id="A0A3Q4MMB3"/>
<dbReference type="OMA" id="FCNLPAW"/>
<dbReference type="Bgee" id="ENSNBRG00000011152">
    <property type="expression patterns" value="Expressed in blood and 8 other cell types or tissues"/>
</dbReference>
<proteinExistence type="predicted"/>